<evidence type="ECO:0000313" key="3">
    <source>
        <dbReference type="Proteomes" id="UP000800097"/>
    </source>
</evidence>
<dbReference type="EMBL" id="ML986484">
    <property type="protein sequence ID" value="KAF2280632.1"/>
    <property type="molecule type" value="Genomic_DNA"/>
</dbReference>
<evidence type="ECO:0000313" key="2">
    <source>
        <dbReference type="EMBL" id="KAF2280632.1"/>
    </source>
</evidence>
<accession>A0A6A6JVK3</accession>
<dbReference type="Proteomes" id="UP000800097">
    <property type="component" value="Unassembled WGS sequence"/>
</dbReference>
<proteinExistence type="predicted"/>
<keyword evidence="3" id="KW-1185">Reference proteome</keyword>
<name>A0A6A6JVK3_WESOR</name>
<gene>
    <name evidence="2" type="ORF">EI97DRAFT_3592</name>
</gene>
<dbReference type="AlphaFoldDB" id="A0A6A6JVK3"/>
<feature type="chain" id="PRO_5025524105" description="Secreted protein" evidence="1">
    <location>
        <begin position="19"/>
        <end position="71"/>
    </location>
</feature>
<keyword evidence="1" id="KW-0732">Signal</keyword>
<evidence type="ECO:0008006" key="4">
    <source>
        <dbReference type="Google" id="ProtNLM"/>
    </source>
</evidence>
<dbReference type="GeneID" id="54548107"/>
<protein>
    <recommendedName>
        <fullName evidence="4">Secreted protein</fullName>
    </recommendedName>
</protein>
<reference evidence="2" key="1">
    <citation type="journal article" date="2020" name="Stud. Mycol.">
        <title>101 Dothideomycetes genomes: a test case for predicting lifestyles and emergence of pathogens.</title>
        <authorList>
            <person name="Haridas S."/>
            <person name="Albert R."/>
            <person name="Binder M."/>
            <person name="Bloem J."/>
            <person name="Labutti K."/>
            <person name="Salamov A."/>
            <person name="Andreopoulos B."/>
            <person name="Baker S."/>
            <person name="Barry K."/>
            <person name="Bills G."/>
            <person name="Bluhm B."/>
            <person name="Cannon C."/>
            <person name="Castanera R."/>
            <person name="Culley D."/>
            <person name="Daum C."/>
            <person name="Ezra D."/>
            <person name="Gonzalez J."/>
            <person name="Henrissat B."/>
            <person name="Kuo A."/>
            <person name="Liang C."/>
            <person name="Lipzen A."/>
            <person name="Lutzoni F."/>
            <person name="Magnuson J."/>
            <person name="Mondo S."/>
            <person name="Nolan M."/>
            <person name="Ohm R."/>
            <person name="Pangilinan J."/>
            <person name="Park H.-J."/>
            <person name="Ramirez L."/>
            <person name="Alfaro M."/>
            <person name="Sun H."/>
            <person name="Tritt A."/>
            <person name="Yoshinaga Y."/>
            <person name="Zwiers L.-H."/>
            <person name="Turgeon B."/>
            <person name="Goodwin S."/>
            <person name="Spatafora J."/>
            <person name="Crous P."/>
            <person name="Grigoriev I."/>
        </authorList>
    </citation>
    <scope>NUCLEOTIDE SEQUENCE</scope>
    <source>
        <strain evidence="2">CBS 379.55</strain>
    </source>
</reference>
<organism evidence="2 3">
    <name type="scientific">Westerdykella ornata</name>
    <dbReference type="NCBI Taxonomy" id="318751"/>
    <lineage>
        <taxon>Eukaryota</taxon>
        <taxon>Fungi</taxon>
        <taxon>Dikarya</taxon>
        <taxon>Ascomycota</taxon>
        <taxon>Pezizomycotina</taxon>
        <taxon>Dothideomycetes</taxon>
        <taxon>Pleosporomycetidae</taxon>
        <taxon>Pleosporales</taxon>
        <taxon>Sporormiaceae</taxon>
        <taxon>Westerdykella</taxon>
    </lineage>
</organism>
<evidence type="ECO:0000256" key="1">
    <source>
        <dbReference type="SAM" id="SignalP"/>
    </source>
</evidence>
<feature type="signal peptide" evidence="1">
    <location>
        <begin position="1"/>
        <end position="18"/>
    </location>
</feature>
<sequence>MCVAVWCMAHAIPVLLFANPEAREWCHNMISKLSWVGNYMDISYQTLKYKNRRSKSILHPAPCRSHAESQP</sequence>
<dbReference type="RefSeq" id="XP_033658170.1">
    <property type="nucleotide sequence ID" value="XM_033794932.1"/>
</dbReference>